<name>A0A0A9HUR2_ARUDO</name>
<reference evidence="1" key="1">
    <citation type="submission" date="2014-09" db="EMBL/GenBank/DDBJ databases">
        <authorList>
            <person name="Magalhaes I.L.F."/>
            <person name="Oliveira U."/>
            <person name="Santos F.R."/>
            <person name="Vidigal T.H.D.A."/>
            <person name="Brescovit A.D."/>
            <person name="Santos A.J."/>
        </authorList>
    </citation>
    <scope>NUCLEOTIDE SEQUENCE</scope>
    <source>
        <tissue evidence="1">Shoot tissue taken approximately 20 cm above the soil surface</tissue>
    </source>
</reference>
<evidence type="ECO:0000313" key="1">
    <source>
        <dbReference type="EMBL" id="JAE39579.1"/>
    </source>
</evidence>
<reference evidence="1" key="2">
    <citation type="journal article" date="2015" name="Data Brief">
        <title>Shoot transcriptome of the giant reed, Arundo donax.</title>
        <authorList>
            <person name="Barrero R.A."/>
            <person name="Guerrero F.D."/>
            <person name="Moolhuijzen P."/>
            <person name="Goolsby J.A."/>
            <person name="Tidwell J."/>
            <person name="Bellgard S.E."/>
            <person name="Bellgard M.I."/>
        </authorList>
    </citation>
    <scope>NUCLEOTIDE SEQUENCE</scope>
    <source>
        <tissue evidence="1">Shoot tissue taken approximately 20 cm above the soil surface</tissue>
    </source>
</reference>
<organism evidence="1">
    <name type="scientific">Arundo donax</name>
    <name type="common">Giant reed</name>
    <name type="synonym">Donax arundinaceus</name>
    <dbReference type="NCBI Taxonomy" id="35708"/>
    <lineage>
        <taxon>Eukaryota</taxon>
        <taxon>Viridiplantae</taxon>
        <taxon>Streptophyta</taxon>
        <taxon>Embryophyta</taxon>
        <taxon>Tracheophyta</taxon>
        <taxon>Spermatophyta</taxon>
        <taxon>Magnoliopsida</taxon>
        <taxon>Liliopsida</taxon>
        <taxon>Poales</taxon>
        <taxon>Poaceae</taxon>
        <taxon>PACMAD clade</taxon>
        <taxon>Arundinoideae</taxon>
        <taxon>Arundineae</taxon>
        <taxon>Arundo</taxon>
    </lineage>
</organism>
<sequence length="39" mass="4633">MITSRTPGFNKWHIVLHNNFYVCSPSLHRMETVSYSESY</sequence>
<dbReference type="EMBL" id="GBRH01158317">
    <property type="protein sequence ID" value="JAE39579.1"/>
    <property type="molecule type" value="Transcribed_RNA"/>
</dbReference>
<dbReference type="AlphaFoldDB" id="A0A0A9HUR2"/>
<accession>A0A0A9HUR2</accession>
<proteinExistence type="predicted"/>
<protein>
    <submittedName>
        <fullName evidence="1">Uncharacterized protein</fullName>
    </submittedName>
</protein>